<dbReference type="Proteomes" id="UP000243579">
    <property type="component" value="Unassembled WGS sequence"/>
</dbReference>
<evidence type="ECO:0000313" key="4">
    <source>
        <dbReference type="EMBL" id="OQR99185.1"/>
    </source>
</evidence>
<protein>
    <submittedName>
        <fullName evidence="4">Thiamine-phosphate pyrophosphorylase</fullName>
    </submittedName>
</protein>
<dbReference type="PANTHER" id="PTHR20857:SF23">
    <property type="entry name" value="THIAMINE BIOSYNTHETIC BIFUNCTIONAL ENZYME"/>
    <property type="match status" value="1"/>
</dbReference>
<dbReference type="InterPro" id="IPR013785">
    <property type="entry name" value="Aldolase_TIM"/>
</dbReference>
<accession>A0A1V9ZMG0</accession>
<dbReference type="CDD" id="cd00564">
    <property type="entry name" value="TMP_TenI"/>
    <property type="match status" value="1"/>
</dbReference>
<evidence type="ECO:0000256" key="2">
    <source>
        <dbReference type="ARBA" id="ARBA00022977"/>
    </source>
</evidence>
<comment type="pathway">
    <text evidence="1">Cofactor biosynthesis; thiamine diphosphate biosynthesis.</text>
</comment>
<dbReference type="InterPro" id="IPR036206">
    <property type="entry name" value="ThiamineP_synth_sf"/>
</dbReference>
<keyword evidence="2" id="KW-0784">Thiamine biosynthesis</keyword>
<evidence type="ECO:0000259" key="3">
    <source>
        <dbReference type="Pfam" id="PF02581"/>
    </source>
</evidence>
<dbReference type="AlphaFoldDB" id="A0A1V9ZMG0"/>
<feature type="domain" description="Thiamine phosphate synthase/TenI" evidence="3">
    <location>
        <begin position="14"/>
        <end position="202"/>
    </location>
</feature>
<dbReference type="OrthoDB" id="4994at2759"/>
<dbReference type="Gene3D" id="3.20.20.70">
    <property type="entry name" value="Aldolase class I"/>
    <property type="match status" value="1"/>
</dbReference>
<dbReference type="GO" id="GO:0009228">
    <property type="term" value="P:thiamine biosynthetic process"/>
    <property type="evidence" value="ECO:0007669"/>
    <property type="project" value="UniProtKB-KW"/>
</dbReference>
<dbReference type="SUPFAM" id="SSF51391">
    <property type="entry name" value="Thiamin phosphate synthase"/>
    <property type="match status" value="1"/>
</dbReference>
<reference evidence="4 5" key="1">
    <citation type="journal article" date="2014" name="Genome Biol. Evol.">
        <title>The secreted proteins of Achlya hypogyna and Thraustotheca clavata identify the ancestral oomycete secretome and reveal gene acquisitions by horizontal gene transfer.</title>
        <authorList>
            <person name="Misner I."/>
            <person name="Blouin N."/>
            <person name="Leonard G."/>
            <person name="Richards T.A."/>
            <person name="Lane C.E."/>
        </authorList>
    </citation>
    <scope>NUCLEOTIDE SEQUENCE [LARGE SCALE GENOMIC DNA]</scope>
    <source>
        <strain evidence="4 5">ATCC 48635</strain>
    </source>
</reference>
<keyword evidence="5" id="KW-1185">Reference proteome</keyword>
<gene>
    <name evidence="4" type="ORF">ACHHYP_07184</name>
</gene>
<evidence type="ECO:0000313" key="5">
    <source>
        <dbReference type="Proteomes" id="UP000243579"/>
    </source>
</evidence>
<proteinExistence type="predicted"/>
<dbReference type="InterPro" id="IPR022998">
    <property type="entry name" value="ThiamineP_synth_TenI"/>
</dbReference>
<comment type="caution">
    <text evidence="4">The sequence shown here is derived from an EMBL/GenBank/DDBJ whole genome shotgun (WGS) entry which is preliminary data.</text>
</comment>
<dbReference type="PANTHER" id="PTHR20857">
    <property type="entry name" value="THIAMINE-PHOSPHATE PYROPHOSPHORYLASE"/>
    <property type="match status" value="1"/>
</dbReference>
<evidence type="ECO:0000256" key="1">
    <source>
        <dbReference type="ARBA" id="ARBA00004948"/>
    </source>
</evidence>
<sequence>MKGAFPGLRRPALVLVVSPHDVLEPLALKRALKPPSIDVVQLRNDPSMPVPSSILYKAAGRLTRMCQRAPHRPRVILNAPYDATLVSPQTSVAYAFHYPERTLTDETANELAHIASAFGVSVHSVPNARRAIELGAFYLQVGTMFPTASHPEKKVVEGPSLIREIRQQFPNTPLIGIGGIDETNVAKVLDAGANGVAVIRAILAAAQPDQVAQRLRHELDAFPRI</sequence>
<dbReference type="GO" id="GO:0005737">
    <property type="term" value="C:cytoplasm"/>
    <property type="evidence" value="ECO:0007669"/>
    <property type="project" value="TreeGrafter"/>
</dbReference>
<organism evidence="4 5">
    <name type="scientific">Achlya hypogyna</name>
    <name type="common">Oomycete</name>
    <name type="synonym">Protoachlya hypogyna</name>
    <dbReference type="NCBI Taxonomy" id="1202772"/>
    <lineage>
        <taxon>Eukaryota</taxon>
        <taxon>Sar</taxon>
        <taxon>Stramenopiles</taxon>
        <taxon>Oomycota</taxon>
        <taxon>Saprolegniomycetes</taxon>
        <taxon>Saprolegniales</taxon>
        <taxon>Achlyaceae</taxon>
        <taxon>Achlya</taxon>
    </lineage>
</organism>
<dbReference type="EMBL" id="JNBR01000073">
    <property type="protein sequence ID" value="OQR99185.1"/>
    <property type="molecule type" value="Genomic_DNA"/>
</dbReference>
<name>A0A1V9ZMG0_ACHHY</name>
<dbReference type="GO" id="GO:0004789">
    <property type="term" value="F:thiamine-phosphate diphosphorylase activity"/>
    <property type="evidence" value="ECO:0007669"/>
    <property type="project" value="TreeGrafter"/>
</dbReference>
<dbReference type="Pfam" id="PF02581">
    <property type="entry name" value="TMP-TENI"/>
    <property type="match status" value="1"/>
</dbReference>